<gene>
    <name evidence="3" type="ORF">B9Z55_027250</name>
</gene>
<feature type="coiled-coil region" evidence="1">
    <location>
        <begin position="59"/>
        <end position="93"/>
    </location>
</feature>
<comment type="caution">
    <text evidence="3">The sequence shown here is derived from an EMBL/GenBank/DDBJ whole genome shotgun (WGS) entry which is preliminary data.</text>
</comment>
<evidence type="ECO:0000313" key="3">
    <source>
        <dbReference type="EMBL" id="PIC14297.1"/>
    </source>
</evidence>
<dbReference type="AlphaFoldDB" id="A0A2G5SGZ9"/>
<reference evidence="4" key="1">
    <citation type="submission" date="2017-10" db="EMBL/GenBank/DDBJ databases">
        <title>Rapid genome shrinkage in a self-fertile nematode reveals novel sperm competition proteins.</title>
        <authorList>
            <person name="Yin D."/>
            <person name="Schwarz E.M."/>
            <person name="Thomas C.G."/>
            <person name="Felde R.L."/>
            <person name="Korf I.F."/>
            <person name="Cutter A.D."/>
            <person name="Schartner C.M."/>
            <person name="Ralston E.J."/>
            <person name="Meyer B.J."/>
            <person name="Haag E.S."/>
        </authorList>
    </citation>
    <scope>NUCLEOTIDE SEQUENCE [LARGE SCALE GENOMIC DNA]</scope>
    <source>
        <strain evidence="4">JU1422</strain>
    </source>
</reference>
<name>A0A2G5SGZ9_9PELO</name>
<feature type="region of interest" description="Disordered" evidence="2">
    <location>
        <begin position="99"/>
        <end position="140"/>
    </location>
</feature>
<dbReference type="EMBL" id="PDUG01000008">
    <property type="protein sequence ID" value="PIC14297.1"/>
    <property type="molecule type" value="Genomic_DNA"/>
</dbReference>
<accession>A0A2G5SGZ9</accession>
<organism evidence="3 4">
    <name type="scientific">Caenorhabditis nigoni</name>
    <dbReference type="NCBI Taxonomy" id="1611254"/>
    <lineage>
        <taxon>Eukaryota</taxon>
        <taxon>Metazoa</taxon>
        <taxon>Ecdysozoa</taxon>
        <taxon>Nematoda</taxon>
        <taxon>Chromadorea</taxon>
        <taxon>Rhabditida</taxon>
        <taxon>Rhabditina</taxon>
        <taxon>Rhabditomorpha</taxon>
        <taxon>Rhabditoidea</taxon>
        <taxon>Rhabditidae</taxon>
        <taxon>Peloderinae</taxon>
        <taxon>Caenorhabditis</taxon>
    </lineage>
</organism>
<evidence type="ECO:0000256" key="1">
    <source>
        <dbReference type="SAM" id="Coils"/>
    </source>
</evidence>
<keyword evidence="1" id="KW-0175">Coiled coil</keyword>
<protein>
    <submittedName>
        <fullName evidence="3">Uncharacterized protein</fullName>
    </submittedName>
</protein>
<evidence type="ECO:0000256" key="2">
    <source>
        <dbReference type="SAM" id="MobiDB-lite"/>
    </source>
</evidence>
<sequence length="140" mass="17170">MIIILSVGKMFMSLIGTEIIELKVDKVKATEEVRPKDPRDDYPPYSLCRIEELKIEEIYSEYKMRYEDFEKRYKEWEKSYKDWEKRKEDWEWEQGLKEQEEFGKESGNFDEEPVEFEKEPEKPKMKNGKDEYWSKWSVEG</sequence>
<dbReference type="Proteomes" id="UP000230233">
    <property type="component" value="Unassembled WGS sequence"/>
</dbReference>
<keyword evidence="4" id="KW-1185">Reference proteome</keyword>
<feature type="compositionally biased region" description="Basic and acidic residues" evidence="2">
    <location>
        <begin position="115"/>
        <end position="133"/>
    </location>
</feature>
<proteinExistence type="predicted"/>
<evidence type="ECO:0000313" key="4">
    <source>
        <dbReference type="Proteomes" id="UP000230233"/>
    </source>
</evidence>